<dbReference type="EMBL" id="JAINUG010000009">
    <property type="protein sequence ID" value="KAJ8415356.1"/>
    <property type="molecule type" value="Genomic_DNA"/>
</dbReference>
<organism evidence="1 2">
    <name type="scientific">Aldrovandia affinis</name>
    <dbReference type="NCBI Taxonomy" id="143900"/>
    <lineage>
        <taxon>Eukaryota</taxon>
        <taxon>Metazoa</taxon>
        <taxon>Chordata</taxon>
        <taxon>Craniata</taxon>
        <taxon>Vertebrata</taxon>
        <taxon>Euteleostomi</taxon>
        <taxon>Actinopterygii</taxon>
        <taxon>Neopterygii</taxon>
        <taxon>Teleostei</taxon>
        <taxon>Notacanthiformes</taxon>
        <taxon>Halosauridae</taxon>
        <taxon>Aldrovandia</taxon>
    </lineage>
</organism>
<evidence type="ECO:0000313" key="1">
    <source>
        <dbReference type="EMBL" id="KAJ8415356.1"/>
    </source>
</evidence>
<gene>
    <name evidence="1" type="ORF">AAFF_G00423360</name>
</gene>
<evidence type="ECO:0000313" key="2">
    <source>
        <dbReference type="Proteomes" id="UP001221898"/>
    </source>
</evidence>
<dbReference type="Pfam" id="PF15769">
    <property type="entry name" value="DUF4698"/>
    <property type="match status" value="1"/>
</dbReference>
<dbReference type="AlphaFoldDB" id="A0AAD7T845"/>
<comment type="caution">
    <text evidence="1">The sequence shown here is derived from an EMBL/GenBank/DDBJ whole genome shotgun (WGS) entry which is preliminary data.</text>
</comment>
<proteinExistence type="predicted"/>
<dbReference type="Proteomes" id="UP001221898">
    <property type="component" value="Unassembled WGS sequence"/>
</dbReference>
<reference evidence="1" key="1">
    <citation type="journal article" date="2023" name="Science">
        <title>Genome structures resolve the early diversification of teleost fishes.</title>
        <authorList>
            <person name="Parey E."/>
            <person name="Louis A."/>
            <person name="Montfort J."/>
            <person name="Bouchez O."/>
            <person name="Roques C."/>
            <person name="Iampietro C."/>
            <person name="Lluch J."/>
            <person name="Castinel A."/>
            <person name="Donnadieu C."/>
            <person name="Desvignes T."/>
            <person name="Floi Bucao C."/>
            <person name="Jouanno E."/>
            <person name="Wen M."/>
            <person name="Mejri S."/>
            <person name="Dirks R."/>
            <person name="Jansen H."/>
            <person name="Henkel C."/>
            <person name="Chen W.J."/>
            <person name="Zahm M."/>
            <person name="Cabau C."/>
            <person name="Klopp C."/>
            <person name="Thompson A.W."/>
            <person name="Robinson-Rechavi M."/>
            <person name="Braasch I."/>
            <person name="Lecointre G."/>
            <person name="Bobe J."/>
            <person name="Postlethwait J.H."/>
            <person name="Berthelot C."/>
            <person name="Roest Crollius H."/>
            <person name="Guiguen Y."/>
        </authorList>
    </citation>
    <scope>NUCLEOTIDE SEQUENCE</scope>
    <source>
        <strain evidence="1">NC1722</strain>
    </source>
</reference>
<keyword evidence="2" id="KW-1185">Reference proteome</keyword>
<dbReference type="PANTHER" id="PTHR34754:SF1">
    <property type="entry name" value="COILED-COIL DOMAIN-CONTAINING PROTEIN 60"/>
    <property type="match status" value="1"/>
</dbReference>
<dbReference type="InterPro" id="IPR031526">
    <property type="entry name" value="DUF4698"/>
</dbReference>
<dbReference type="PANTHER" id="PTHR34754">
    <property type="entry name" value="COILED-COIL DOMAIN-CONTAINING PROTEIN 60"/>
    <property type="match status" value="1"/>
</dbReference>
<protein>
    <submittedName>
        <fullName evidence="1">Uncharacterized protein</fullName>
    </submittedName>
</protein>
<sequence>MAGLSETALRDRRVGRLLEKLGRFTDGRSLKARPPIFLRVLGALQPWELCSPDLCVAIEIVREHVVQMTEGEYDSWLQSRVTLPRPTATGQSAS</sequence>
<accession>A0AAD7T845</accession>
<name>A0AAD7T845_9TELE</name>